<dbReference type="EC" id="3.1.3.25" evidence="4"/>
<dbReference type="PANTHER" id="PTHR20854:SF4">
    <property type="entry name" value="INOSITOL-1-MONOPHOSPHATASE-RELATED"/>
    <property type="match status" value="1"/>
</dbReference>
<dbReference type="STRING" id="418985.A0A1V9XSM0"/>
<proteinExistence type="inferred from homology"/>
<dbReference type="OrthoDB" id="10254945at2759"/>
<keyword evidence="5 8" id="KW-0479">Metal-binding</keyword>
<dbReference type="GO" id="GO:0006020">
    <property type="term" value="P:inositol metabolic process"/>
    <property type="evidence" value="ECO:0007669"/>
    <property type="project" value="TreeGrafter"/>
</dbReference>
<gene>
    <name evidence="9" type="ORF">BIW11_07788</name>
</gene>
<dbReference type="EMBL" id="MNPL01004830">
    <property type="protein sequence ID" value="OQR76433.1"/>
    <property type="molecule type" value="Genomic_DNA"/>
</dbReference>
<dbReference type="FunFam" id="3.40.190.80:FF:000002">
    <property type="entry name" value="Inositol-1-monophosphatase"/>
    <property type="match status" value="1"/>
</dbReference>
<comment type="similarity">
    <text evidence="3">Belongs to the inositol monophosphatase superfamily.</text>
</comment>
<dbReference type="AlphaFoldDB" id="A0A1V9XSM0"/>
<evidence type="ECO:0000313" key="9">
    <source>
        <dbReference type="EMBL" id="OQR76433.1"/>
    </source>
</evidence>
<evidence type="ECO:0000256" key="6">
    <source>
        <dbReference type="ARBA" id="ARBA00022801"/>
    </source>
</evidence>
<dbReference type="InterPro" id="IPR020550">
    <property type="entry name" value="Inositol_monophosphatase_CS"/>
</dbReference>
<evidence type="ECO:0000256" key="2">
    <source>
        <dbReference type="ARBA" id="ARBA00005152"/>
    </source>
</evidence>
<evidence type="ECO:0000256" key="1">
    <source>
        <dbReference type="ARBA" id="ARBA00001946"/>
    </source>
</evidence>
<dbReference type="InParanoid" id="A0A1V9XSM0"/>
<feature type="binding site" evidence="8">
    <location>
        <position position="46"/>
    </location>
    <ligand>
        <name>Mg(2+)</name>
        <dbReference type="ChEBI" id="CHEBI:18420"/>
        <label>1</label>
        <note>catalytic</note>
    </ligand>
</feature>
<dbReference type="Gene3D" id="3.40.190.80">
    <property type="match status" value="1"/>
</dbReference>
<dbReference type="GO" id="GO:0046854">
    <property type="term" value="P:phosphatidylinositol phosphate biosynthetic process"/>
    <property type="evidence" value="ECO:0007669"/>
    <property type="project" value="InterPro"/>
</dbReference>
<evidence type="ECO:0000256" key="3">
    <source>
        <dbReference type="ARBA" id="ARBA00009759"/>
    </source>
</evidence>
<dbReference type="InterPro" id="IPR000760">
    <property type="entry name" value="Inositol_monophosphatase-like"/>
</dbReference>
<dbReference type="PRINTS" id="PR00377">
    <property type="entry name" value="IMPHPHTASES"/>
</dbReference>
<keyword evidence="7 8" id="KW-0460">Magnesium</keyword>
<dbReference type="Pfam" id="PF00459">
    <property type="entry name" value="Inositol_P"/>
    <property type="match status" value="1"/>
</dbReference>
<comment type="pathway">
    <text evidence="2">Polyol metabolism; myo-inositol biosynthesis; myo-inositol from D-glucose 6-phosphate: step 2/2.</text>
</comment>
<dbReference type="GO" id="GO:0008934">
    <property type="term" value="F:inositol monophosphate 1-phosphatase activity"/>
    <property type="evidence" value="ECO:0007669"/>
    <property type="project" value="TreeGrafter"/>
</dbReference>
<dbReference type="PROSITE" id="PS00630">
    <property type="entry name" value="IMP_2"/>
    <property type="match status" value="1"/>
</dbReference>
<keyword evidence="6" id="KW-0378">Hydrolase</keyword>
<evidence type="ECO:0000256" key="4">
    <source>
        <dbReference type="ARBA" id="ARBA00013106"/>
    </source>
</evidence>
<dbReference type="SUPFAM" id="SSF56655">
    <property type="entry name" value="Carbohydrate phosphatase"/>
    <property type="match status" value="1"/>
</dbReference>
<name>A0A1V9XSM0_9ACAR</name>
<reference evidence="9 10" key="1">
    <citation type="journal article" date="2017" name="Gigascience">
        <title>Draft genome of the honey bee ectoparasitic mite, Tropilaelaps mercedesae, is shaped by the parasitic life history.</title>
        <authorList>
            <person name="Dong X."/>
            <person name="Armstrong S.D."/>
            <person name="Xia D."/>
            <person name="Makepeace B.L."/>
            <person name="Darby A.C."/>
            <person name="Kadowaki T."/>
        </authorList>
    </citation>
    <scope>NUCLEOTIDE SEQUENCE [LARGE SCALE GENOMIC DNA]</scope>
    <source>
        <strain evidence="9">Wuxi-XJTLU</strain>
    </source>
</reference>
<evidence type="ECO:0000256" key="5">
    <source>
        <dbReference type="ARBA" id="ARBA00022723"/>
    </source>
</evidence>
<organism evidence="9 10">
    <name type="scientific">Tropilaelaps mercedesae</name>
    <dbReference type="NCBI Taxonomy" id="418985"/>
    <lineage>
        <taxon>Eukaryota</taxon>
        <taxon>Metazoa</taxon>
        <taxon>Ecdysozoa</taxon>
        <taxon>Arthropoda</taxon>
        <taxon>Chelicerata</taxon>
        <taxon>Arachnida</taxon>
        <taxon>Acari</taxon>
        <taxon>Parasitiformes</taxon>
        <taxon>Mesostigmata</taxon>
        <taxon>Gamasina</taxon>
        <taxon>Dermanyssoidea</taxon>
        <taxon>Laelapidae</taxon>
        <taxon>Tropilaelaps</taxon>
    </lineage>
</organism>
<dbReference type="GO" id="GO:0007165">
    <property type="term" value="P:signal transduction"/>
    <property type="evidence" value="ECO:0007669"/>
    <property type="project" value="TreeGrafter"/>
</dbReference>
<keyword evidence="10" id="KW-1185">Reference proteome</keyword>
<dbReference type="PANTHER" id="PTHR20854">
    <property type="entry name" value="INOSITOL MONOPHOSPHATASE"/>
    <property type="match status" value="1"/>
</dbReference>
<sequence length="100" mass="10733">MSKKMVATLLARAHGIRSLGSACMNMVMVAAGSADAYQEFGLHCWDMAAAKLIVEEAGGVVLDMNGGPIDIMKRRVLCASTPELAKQIAGLVKYIEYEKD</sequence>
<dbReference type="Proteomes" id="UP000192247">
    <property type="component" value="Unassembled WGS sequence"/>
</dbReference>
<evidence type="ECO:0000313" key="10">
    <source>
        <dbReference type="Proteomes" id="UP000192247"/>
    </source>
</evidence>
<comment type="caution">
    <text evidence="9">The sequence shown here is derived from an EMBL/GenBank/DDBJ whole genome shotgun (WGS) entry which is preliminary data.</text>
</comment>
<dbReference type="GO" id="GO:0046872">
    <property type="term" value="F:metal ion binding"/>
    <property type="evidence" value="ECO:0007669"/>
    <property type="project" value="UniProtKB-KW"/>
</dbReference>
<evidence type="ECO:0000256" key="7">
    <source>
        <dbReference type="ARBA" id="ARBA00022842"/>
    </source>
</evidence>
<comment type="cofactor">
    <cofactor evidence="1 8">
        <name>Mg(2+)</name>
        <dbReference type="ChEBI" id="CHEBI:18420"/>
    </cofactor>
</comment>
<evidence type="ECO:0000256" key="8">
    <source>
        <dbReference type="PIRSR" id="PIRSR600760-2"/>
    </source>
</evidence>
<protein>
    <recommendedName>
        <fullName evidence="4">inositol-phosphate phosphatase</fullName>
        <ecNumber evidence="4">3.1.3.25</ecNumber>
    </recommendedName>
</protein>
<accession>A0A1V9XSM0</accession>